<dbReference type="PANTHER" id="PTHR20856">
    <property type="entry name" value="DNA-DIRECTED RNA POLYMERASE I SUBUNIT 2"/>
    <property type="match status" value="1"/>
</dbReference>
<reference evidence="13" key="1">
    <citation type="submission" date="2016-06" db="UniProtKB">
        <authorList>
            <consortium name="WormBaseParasite"/>
        </authorList>
    </citation>
    <scope>IDENTIFICATION</scope>
</reference>
<dbReference type="EMBL" id="UZAN01053504">
    <property type="protein sequence ID" value="VDP90008.1"/>
    <property type="molecule type" value="Genomic_DNA"/>
</dbReference>
<dbReference type="Gene3D" id="3.90.1110.10">
    <property type="entry name" value="RNA polymerase Rpb2, domain 2"/>
    <property type="match status" value="1"/>
</dbReference>
<proteinExistence type="inferred from homology"/>
<dbReference type="Pfam" id="PF04565">
    <property type="entry name" value="RNA_pol_Rpb2_3"/>
    <property type="match status" value="1"/>
</dbReference>
<evidence type="ECO:0000256" key="1">
    <source>
        <dbReference type="ARBA" id="ARBA00006835"/>
    </source>
</evidence>
<comment type="similarity">
    <text evidence="1 7">Belongs to the RNA polymerase beta chain family.</text>
</comment>
<dbReference type="WBParaSite" id="ECPE_0001277301-mRNA-1">
    <property type="protein sequence ID" value="ECPE_0001277301-mRNA-1"/>
    <property type="gene ID" value="ECPE_0001277301"/>
</dbReference>
<dbReference type="InterPro" id="IPR007645">
    <property type="entry name" value="RNA_pol_Rpb2_3"/>
</dbReference>
<dbReference type="InterPro" id="IPR037034">
    <property type="entry name" value="RNA_pol_Rpb2_2_sf"/>
</dbReference>
<dbReference type="EC" id="2.7.7.6" evidence="2"/>
<reference evidence="11 12" key="2">
    <citation type="submission" date="2018-11" db="EMBL/GenBank/DDBJ databases">
        <authorList>
            <consortium name="Pathogen Informatics"/>
        </authorList>
    </citation>
    <scope>NUCLEOTIDE SEQUENCE [LARGE SCALE GENOMIC DNA]</scope>
    <source>
        <strain evidence="11 12">Egypt</strain>
    </source>
</reference>
<feature type="domain" description="RNA polymerase Rpb2" evidence="9">
    <location>
        <begin position="280"/>
        <end position="338"/>
    </location>
</feature>
<evidence type="ECO:0000313" key="12">
    <source>
        <dbReference type="Proteomes" id="UP000272942"/>
    </source>
</evidence>
<keyword evidence="6" id="KW-0804">Transcription</keyword>
<dbReference type="GO" id="GO:0032549">
    <property type="term" value="F:ribonucleoside binding"/>
    <property type="evidence" value="ECO:0007669"/>
    <property type="project" value="InterPro"/>
</dbReference>
<dbReference type="GO" id="GO:0006351">
    <property type="term" value="P:DNA-templated transcription"/>
    <property type="evidence" value="ECO:0007669"/>
    <property type="project" value="InterPro"/>
</dbReference>
<dbReference type="InterPro" id="IPR007644">
    <property type="entry name" value="RNA_pol_bsu_protrusion"/>
</dbReference>
<evidence type="ECO:0000256" key="7">
    <source>
        <dbReference type="RuleBase" id="RU000434"/>
    </source>
</evidence>
<keyword evidence="12" id="KW-1185">Reference proteome</keyword>
<evidence type="ECO:0000256" key="4">
    <source>
        <dbReference type="ARBA" id="ARBA00022679"/>
    </source>
</evidence>
<protein>
    <recommendedName>
        <fullName evidence="2">DNA-directed RNA polymerase</fullName>
        <ecNumber evidence="2">2.7.7.6</ecNumber>
    </recommendedName>
</protein>
<dbReference type="SUPFAM" id="SSF64484">
    <property type="entry name" value="beta and beta-prime subunits of DNA dependent RNA-polymerase"/>
    <property type="match status" value="1"/>
</dbReference>
<evidence type="ECO:0000259" key="9">
    <source>
        <dbReference type="Pfam" id="PF04565"/>
    </source>
</evidence>
<dbReference type="InterPro" id="IPR009674">
    <property type="entry name" value="Rpa2_dom_4"/>
</dbReference>
<keyword evidence="4" id="KW-0808">Transferase</keyword>
<dbReference type="AlphaFoldDB" id="A0A183B0K2"/>
<dbReference type="GO" id="GO:0003899">
    <property type="term" value="F:DNA-directed RNA polymerase activity"/>
    <property type="evidence" value="ECO:0007669"/>
    <property type="project" value="UniProtKB-EC"/>
</dbReference>
<keyword evidence="3" id="KW-0240">DNA-directed RNA polymerase</keyword>
<feature type="domain" description="DNA-directed RNA polymerase I subunit RPA2" evidence="10">
    <location>
        <begin position="393"/>
        <end position="453"/>
    </location>
</feature>
<evidence type="ECO:0000259" key="10">
    <source>
        <dbReference type="Pfam" id="PF06883"/>
    </source>
</evidence>
<evidence type="ECO:0000259" key="8">
    <source>
        <dbReference type="Pfam" id="PF04563"/>
    </source>
</evidence>
<dbReference type="Proteomes" id="UP000272942">
    <property type="component" value="Unassembled WGS sequence"/>
</dbReference>
<keyword evidence="5" id="KW-0548">Nucleotidyltransferase</keyword>
<evidence type="ECO:0000256" key="5">
    <source>
        <dbReference type="ARBA" id="ARBA00022695"/>
    </source>
</evidence>
<dbReference type="GO" id="GO:0005634">
    <property type="term" value="C:nucleus"/>
    <property type="evidence" value="ECO:0007669"/>
    <property type="project" value="InterPro"/>
</dbReference>
<accession>A0A183B0K2</accession>
<dbReference type="Gene3D" id="3.90.1100.10">
    <property type="match status" value="1"/>
</dbReference>
<dbReference type="Pfam" id="PF04563">
    <property type="entry name" value="RNA_pol_Rpb2_1"/>
    <property type="match status" value="1"/>
</dbReference>
<name>A0A183B0K2_9TREM</name>
<evidence type="ECO:0000256" key="2">
    <source>
        <dbReference type="ARBA" id="ARBA00012418"/>
    </source>
</evidence>
<sequence>MSLLFPQFLELSRPVRPDKEEVPVYPHECRRQGKSYSAELRLNIRISLNGSPAGVFEISGGELPVMVLSKACNLSRISRNDYPKHGEEEREIANDASLAGEWRTNACVRSGARTVFRANIYSSPGSHISMETDRAYLWVLSIRAAMRILVRLKDDDYSSQTRALSYLGRLFRGRMHVSSGSTDEEAGVYLLKQFVAIHLDSFVDKYHLLCVDPALEVPKVLNFFLLITIHAFIQQSLLLLAPEIGSSMNYLLATGNLPPSVRANLSPQLGGQSTGLSVPADNVNFLRLAAQFRAIHRGAIFTDMRTTSVRRLLPEAWGFLCPVHTPDGAPCGLLNHLAEPVEAVCETPKQSSVDSLAEWLSTHKLRPVELSRQLSGVTEEQNALPVLLDGRLVGWCSSWTECMLLANELRDMKLNKSSSHVPYSLEIAAVPPTDVGSQYPGLFLFTGASRLLRPVKNVRNGPQNGADLIEWIGTFEQPYLDIAVTEKELEERSEEDRSHMELAPEAIFSFVAGLTPYQDFNQVAFAERGHH</sequence>
<dbReference type="Pfam" id="PF06883">
    <property type="entry name" value="RNA_pol_Rpa2_4"/>
    <property type="match status" value="1"/>
</dbReference>
<gene>
    <name evidence="11" type="ORF">ECPE_LOCUS12736</name>
</gene>
<dbReference type="GO" id="GO:0003677">
    <property type="term" value="F:DNA binding"/>
    <property type="evidence" value="ECO:0007669"/>
    <property type="project" value="InterPro"/>
</dbReference>
<evidence type="ECO:0000313" key="11">
    <source>
        <dbReference type="EMBL" id="VDP90008.1"/>
    </source>
</evidence>
<dbReference type="OrthoDB" id="6280570at2759"/>
<dbReference type="GO" id="GO:0000428">
    <property type="term" value="C:DNA-directed RNA polymerase complex"/>
    <property type="evidence" value="ECO:0007669"/>
    <property type="project" value="UniProtKB-KW"/>
</dbReference>
<evidence type="ECO:0000256" key="3">
    <source>
        <dbReference type="ARBA" id="ARBA00022478"/>
    </source>
</evidence>
<organism evidence="13">
    <name type="scientific">Echinostoma caproni</name>
    <dbReference type="NCBI Taxonomy" id="27848"/>
    <lineage>
        <taxon>Eukaryota</taxon>
        <taxon>Metazoa</taxon>
        <taxon>Spiralia</taxon>
        <taxon>Lophotrochozoa</taxon>
        <taxon>Platyhelminthes</taxon>
        <taxon>Trematoda</taxon>
        <taxon>Digenea</taxon>
        <taxon>Plagiorchiida</taxon>
        <taxon>Echinostomata</taxon>
        <taxon>Echinostomatoidea</taxon>
        <taxon>Echinostomatidae</taxon>
        <taxon>Echinostoma</taxon>
    </lineage>
</organism>
<feature type="domain" description="RNA polymerase beta subunit protrusion" evidence="8">
    <location>
        <begin position="10"/>
        <end position="91"/>
    </location>
</feature>
<dbReference type="InterPro" id="IPR015712">
    <property type="entry name" value="DNA-dir_RNA_pol_su2"/>
</dbReference>
<evidence type="ECO:0000313" key="13">
    <source>
        <dbReference type="WBParaSite" id="ECPE_0001277301-mRNA-1"/>
    </source>
</evidence>
<evidence type="ECO:0000256" key="6">
    <source>
        <dbReference type="ARBA" id="ARBA00023163"/>
    </source>
</evidence>